<keyword evidence="3" id="KW-0804">Transcription</keyword>
<reference evidence="4 5" key="1">
    <citation type="submission" date="2015-01" db="EMBL/GenBank/DDBJ databases">
        <title>The Genome Sequence of Ochroconis gallopava CBS43764.</title>
        <authorList>
            <consortium name="The Broad Institute Genomics Platform"/>
            <person name="Cuomo C."/>
            <person name="de Hoog S."/>
            <person name="Gorbushina A."/>
            <person name="Stielow B."/>
            <person name="Teixiera M."/>
            <person name="Abouelleil A."/>
            <person name="Chapman S.B."/>
            <person name="Priest M."/>
            <person name="Young S.K."/>
            <person name="Wortman J."/>
            <person name="Nusbaum C."/>
            <person name="Birren B."/>
        </authorList>
    </citation>
    <scope>NUCLEOTIDE SEQUENCE [LARGE SCALE GENOMIC DNA]</scope>
    <source>
        <strain evidence="4 5">CBS 43764</strain>
    </source>
</reference>
<comment type="similarity">
    <text evidence="1">Belongs to the TBP family.</text>
</comment>
<evidence type="ECO:0000256" key="3">
    <source>
        <dbReference type="ARBA" id="ARBA00023163"/>
    </source>
</evidence>
<evidence type="ECO:0000313" key="4">
    <source>
        <dbReference type="EMBL" id="KIW00107.1"/>
    </source>
</evidence>
<dbReference type="RefSeq" id="XP_016209976.1">
    <property type="nucleotide sequence ID" value="XM_016362159.1"/>
</dbReference>
<dbReference type="Gene3D" id="3.30.310.10">
    <property type="entry name" value="TATA-Binding Protein"/>
    <property type="match status" value="2"/>
</dbReference>
<keyword evidence="2" id="KW-0238">DNA-binding</keyword>
<name>A0A0D1YH21_9PEZI</name>
<sequence>MSCHIDLTLFAQHARNCEYIPKRFAAAGVRIREPKTTRLIVSNGNCVVMGAKSVDDSRLAARKHVRIVKKVGYTPRFDGFQVCNICRQCGRRCRKSPAQNGDRKHGIVRQKDFVPLDGFTLRYIRFASYYPETFAGCVYKMMRPNLRLLIFPNGKIVFTGAN</sequence>
<keyword evidence="5" id="KW-1185">Reference proteome</keyword>
<dbReference type="PRINTS" id="PR00686">
    <property type="entry name" value="TIFACTORIID"/>
</dbReference>
<evidence type="ECO:0000256" key="2">
    <source>
        <dbReference type="ARBA" id="ARBA00023125"/>
    </source>
</evidence>
<dbReference type="InterPro" id="IPR012295">
    <property type="entry name" value="TBP_dom_sf"/>
</dbReference>
<gene>
    <name evidence="4" type="ORF">PV09_08292</name>
</gene>
<dbReference type="EMBL" id="KN847567">
    <property type="protein sequence ID" value="KIW00107.1"/>
    <property type="molecule type" value="Genomic_DNA"/>
</dbReference>
<dbReference type="GO" id="GO:0003677">
    <property type="term" value="F:DNA binding"/>
    <property type="evidence" value="ECO:0007669"/>
    <property type="project" value="UniProtKB-KW"/>
</dbReference>
<dbReference type="GO" id="GO:0006352">
    <property type="term" value="P:DNA-templated transcription initiation"/>
    <property type="evidence" value="ECO:0007669"/>
    <property type="project" value="InterPro"/>
</dbReference>
<dbReference type="HOGENOM" id="CLU_060161_4_0_1"/>
<dbReference type="VEuPathDB" id="FungiDB:PV09_08292"/>
<dbReference type="InterPro" id="IPR000814">
    <property type="entry name" value="TBP"/>
</dbReference>
<evidence type="ECO:0000256" key="1">
    <source>
        <dbReference type="ARBA" id="ARBA00005560"/>
    </source>
</evidence>
<evidence type="ECO:0000313" key="5">
    <source>
        <dbReference type="Proteomes" id="UP000053259"/>
    </source>
</evidence>
<dbReference type="Pfam" id="PF00352">
    <property type="entry name" value="TBP"/>
    <property type="match status" value="2"/>
</dbReference>
<dbReference type="CDD" id="cd00652">
    <property type="entry name" value="TBP_TLF"/>
    <property type="match status" value="1"/>
</dbReference>
<accession>A0A0D1YH21</accession>
<protein>
    <recommendedName>
        <fullName evidence="6">TATA-box-binding protein</fullName>
    </recommendedName>
</protein>
<dbReference type="AlphaFoldDB" id="A0A0D1YH21"/>
<evidence type="ECO:0008006" key="6">
    <source>
        <dbReference type="Google" id="ProtNLM"/>
    </source>
</evidence>
<dbReference type="OrthoDB" id="2127950at2759"/>
<dbReference type="InParanoid" id="A0A0D1YH21"/>
<organism evidence="4 5">
    <name type="scientific">Verruconis gallopava</name>
    <dbReference type="NCBI Taxonomy" id="253628"/>
    <lineage>
        <taxon>Eukaryota</taxon>
        <taxon>Fungi</taxon>
        <taxon>Dikarya</taxon>
        <taxon>Ascomycota</taxon>
        <taxon>Pezizomycotina</taxon>
        <taxon>Dothideomycetes</taxon>
        <taxon>Pleosporomycetidae</taxon>
        <taxon>Venturiales</taxon>
        <taxon>Sympoventuriaceae</taxon>
        <taxon>Verruconis</taxon>
    </lineage>
</organism>
<proteinExistence type="inferred from homology"/>
<dbReference type="SUPFAM" id="SSF55945">
    <property type="entry name" value="TATA-box binding protein-like"/>
    <property type="match status" value="2"/>
</dbReference>
<dbReference type="Proteomes" id="UP000053259">
    <property type="component" value="Unassembled WGS sequence"/>
</dbReference>
<dbReference type="STRING" id="253628.A0A0D1YH21"/>
<dbReference type="GeneID" id="27316265"/>
<dbReference type="PANTHER" id="PTHR10126">
    <property type="entry name" value="TATA-BOX BINDING PROTEIN"/>
    <property type="match status" value="1"/>
</dbReference>